<sequence>MDNCEWKAKIEAKDIDLEKAKKFEIALTTDATILYTELVKRGISLPGTGGPVINVTQSRSSMTNSGSSEASSSKDNSHSSSEGHLTVPARSTGKPQKAAAPAKVLSARTTESADSNPVNAHSMNAYSANANSVQANVSSVSAALPVPTMEPSSFVSTKCAQGDA</sequence>
<evidence type="ECO:0000313" key="2">
    <source>
        <dbReference type="Proteomes" id="UP001234202"/>
    </source>
</evidence>
<evidence type="ECO:0000313" key="1">
    <source>
        <dbReference type="EMBL" id="KAJ9117381.1"/>
    </source>
</evidence>
<gene>
    <name evidence="1" type="ORF">QFC24_006475</name>
</gene>
<organism evidence="1 2">
    <name type="scientific">Naganishia onofrii</name>
    <dbReference type="NCBI Taxonomy" id="1851511"/>
    <lineage>
        <taxon>Eukaryota</taxon>
        <taxon>Fungi</taxon>
        <taxon>Dikarya</taxon>
        <taxon>Basidiomycota</taxon>
        <taxon>Agaricomycotina</taxon>
        <taxon>Tremellomycetes</taxon>
        <taxon>Filobasidiales</taxon>
        <taxon>Filobasidiaceae</taxon>
        <taxon>Naganishia</taxon>
    </lineage>
</organism>
<dbReference type="Proteomes" id="UP001234202">
    <property type="component" value="Unassembled WGS sequence"/>
</dbReference>
<comment type="caution">
    <text evidence="1">The sequence shown here is derived from an EMBL/GenBank/DDBJ whole genome shotgun (WGS) entry which is preliminary data.</text>
</comment>
<proteinExistence type="predicted"/>
<dbReference type="EMBL" id="JASBWV010000032">
    <property type="protein sequence ID" value="KAJ9117381.1"/>
    <property type="molecule type" value="Genomic_DNA"/>
</dbReference>
<name>A0ACC2X166_9TREE</name>
<protein>
    <submittedName>
        <fullName evidence="1">Uncharacterized protein</fullName>
    </submittedName>
</protein>
<reference evidence="1" key="1">
    <citation type="submission" date="2023-04" db="EMBL/GenBank/DDBJ databases">
        <title>Draft Genome sequencing of Naganishia species isolated from polar environments using Oxford Nanopore Technology.</title>
        <authorList>
            <person name="Leo P."/>
            <person name="Venkateswaran K."/>
        </authorList>
    </citation>
    <scope>NUCLEOTIDE SEQUENCE</scope>
    <source>
        <strain evidence="1">DBVPG 5303</strain>
    </source>
</reference>
<keyword evidence="2" id="KW-1185">Reference proteome</keyword>
<accession>A0ACC2X166</accession>